<dbReference type="SUPFAM" id="SSF89550">
    <property type="entry name" value="PHP domain-like"/>
    <property type="match status" value="1"/>
</dbReference>
<evidence type="ECO:0000259" key="2">
    <source>
        <dbReference type="SMART" id="SM00481"/>
    </source>
</evidence>
<dbReference type="InterPro" id="IPR003141">
    <property type="entry name" value="Pol/His_phosphatase_N"/>
</dbReference>
<evidence type="ECO:0000313" key="4">
    <source>
        <dbReference type="Proteomes" id="UP000054837"/>
    </source>
</evidence>
<dbReference type="PANTHER" id="PTHR42924">
    <property type="entry name" value="EXONUCLEASE"/>
    <property type="match status" value="1"/>
</dbReference>
<dbReference type="AlphaFoldDB" id="A0A0W8IHF2"/>
<accession>A0A0W8IHF2</accession>
<dbReference type="InterPro" id="IPR004013">
    <property type="entry name" value="PHP_dom"/>
</dbReference>
<gene>
    <name evidence="3" type="ORF">AVL62_06875</name>
</gene>
<dbReference type="Proteomes" id="UP000054837">
    <property type="component" value="Unassembled WGS sequence"/>
</dbReference>
<keyword evidence="4" id="KW-1185">Reference proteome</keyword>
<organism evidence="3 4">
    <name type="scientific">Serinicoccus chungangensis</name>
    <dbReference type="NCBI Taxonomy" id="767452"/>
    <lineage>
        <taxon>Bacteria</taxon>
        <taxon>Bacillati</taxon>
        <taxon>Actinomycetota</taxon>
        <taxon>Actinomycetes</taxon>
        <taxon>Micrococcales</taxon>
        <taxon>Ornithinimicrobiaceae</taxon>
        <taxon>Serinicoccus</taxon>
    </lineage>
</organism>
<protein>
    <submittedName>
        <fullName evidence="3">Metal-dependent phosphoesterase</fullName>
    </submittedName>
</protein>
<proteinExistence type="predicted"/>
<evidence type="ECO:0000313" key="3">
    <source>
        <dbReference type="EMBL" id="KUG59388.1"/>
    </source>
</evidence>
<reference evidence="3 4" key="1">
    <citation type="submission" date="2015-12" db="EMBL/GenBank/DDBJ databases">
        <title>Serinicoccus chungangenesis strain CD08_5 genome sequencing and assembly.</title>
        <authorList>
            <person name="Chander A.M."/>
            <person name="Kaur G."/>
            <person name="Nair G.R."/>
            <person name="Dhawan D.K."/>
            <person name="Kochhar R.K."/>
            <person name="Mayilraj S."/>
            <person name="Bhadada S.K."/>
        </authorList>
    </citation>
    <scope>NUCLEOTIDE SEQUENCE [LARGE SCALE GENOMIC DNA]</scope>
    <source>
        <strain evidence="3 4">CD08_5</strain>
    </source>
</reference>
<dbReference type="SMART" id="SM00481">
    <property type="entry name" value="POLIIIAc"/>
    <property type="match status" value="1"/>
</dbReference>
<dbReference type="InterPro" id="IPR016195">
    <property type="entry name" value="Pol/histidinol_Pase-like"/>
</dbReference>
<feature type="compositionally biased region" description="Basic and acidic residues" evidence="1">
    <location>
        <begin position="10"/>
        <end position="21"/>
    </location>
</feature>
<dbReference type="Gene3D" id="1.10.150.650">
    <property type="match status" value="1"/>
</dbReference>
<dbReference type="PANTHER" id="PTHR42924:SF3">
    <property type="entry name" value="POLYMERASE_HISTIDINOL PHOSPHATASE N-TERMINAL DOMAIN-CONTAINING PROTEIN"/>
    <property type="match status" value="1"/>
</dbReference>
<dbReference type="STRING" id="767452.AVL62_06875"/>
<feature type="region of interest" description="Disordered" evidence="1">
    <location>
        <begin position="1"/>
        <end position="25"/>
    </location>
</feature>
<evidence type="ECO:0000256" key="1">
    <source>
        <dbReference type="SAM" id="MobiDB-lite"/>
    </source>
</evidence>
<sequence>MSRLAPSARIDLHVHSTHSDGTESPAQVVGRAREAGLDVVALTDHDAVSGWEEADRAGRERGVAVVPGLELSCSAAGASVHLLGYFVDPTHPALLEELGRIRGSRDDRLRRMVDRLAEAGFPVSWEEVLGQASAGASLGRPHIADVLVLRGRYPDRDAAFADVLHSSSRFHVAHIAPDPRRAVELVRSAGGAAVLAHPFAAARGRGVPRELLGDLVEAGLAGIEVDHRDHDGAGRELARRLASRHGLLPTGSSDYHGSGKPNRLGEHTTQPRVLSALLERTGGQLLGASP</sequence>
<dbReference type="InterPro" id="IPR052018">
    <property type="entry name" value="PHP_domain"/>
</dbReference>
<feature type="region of interest" description="Disordered" evidence="1">
    <location>
        <begin position="246"/>
        <end position="267"/>
    </location>
</feature>
<dbReference type="GO" id="GO:0035312">
    <property type="term" value="F:5'-3' DNA exonuclease activity"/>
    <property type="evidence" value="ECO:0007669"/>
    <property type="project" value="TreeGrafter"/>
</dbReference>
<dbReference type="CDD" id="cd07438">
    <property type="entry name" value="PHP_HisPPase_AMP"/>
    <property type="match status" value="1"/>
</dbReference>
<dbReference type="RefSeq" id="WP_058889863.1">
    <property type="nucleotide sequence ID" value="NZ_LQBL01000002.1"/>
</dbReference>
<dbReference type="GO" id="GO:0004534">
    <property type="term" value="F:5'-3' RNA exonuclease activity"/>
    <property type="evidence" value="ECO:0007669"/>
    <property type="project" value="TreeGrafter"/>
</dbReference>
<dbReference type="OrthoDB" id="9804333at2"/>
<comment type="caution">
    <text evidence="3">The sequence shown here is derived from an EMBL/GenBank/DDBJ whole genome shotgun (WGS) entry which is preliminary data.</text>
</comment>
<dbReference type="Gene3D" id="3.20.20.140">
    <property type="entry name" value="Metal-dependent hydrolases"/>
    <property type="match status" value="1"/>
</dbReference>
<name>A0A0W8IHF2_9MICO</name>
<feature type="domain" description="Polymerase/histidinol phosphatase N-terminal" evidence="2">
    <location>
        <begin position="10"/>
        <end position="75"/>
    </location>
</feature>
<dbReference type="EMBL" id="LQBL01000002">
    <property type="protein sequence ID" value="KUG59388.1"/>
    <property type="molecule type" value="Genomic_DNA"/>
</dbReference>
<dbReference type="Pfam" id="PF02811">
    <property type="entry name" value="PHP"/>
    <property type="match status" value="1"/>
</dbReference>